<organism evidence="1 2">
    <name type="scientific">Anoxybacterium hadale</name>
    <dbReference type="NCBI Taxonomy" id="3408580"/>
    <lineage>
        <taxon>Bacteria</taxon>
        <taxon>Bacillati</taxon>
        <taxon>Bacillota</taxon>
        <taxon>Clostridia</taxon>
        <taxon>Peptostreptococcales</taxon>
        <taxon>Anaerovoracaceae</taxon>
        <taxon>Anoxybacterium</taxon>
    </lineage>
</organism>
<name>A0ACD1A772_9FIRM</name>
<sequence>MMTNCNEYVAYDEYVAHLVSKGRAAQKIAEGFDQEKVDRLTEAVAYALTVPEVALKFGEKLVEESGMGIAKDKQAKMFSKVKGSYAQMKGQISVGLIEKDEATGIEKYAKPIGVIGAIIPITNGEATPVVKSLMALKTRNAVILAPHPKAKNVNWEIAQMIRGVLKAFDAPEDLVQAVDPDYVSVECSQQIMAQVDFILATGGTPMVRQAYSSGNPAIGVGTGNVVSIVDGTTDMDAVADMIVRSKSFDNATSCSTENNIIVFEDAYNDFVKAMAQKGGYVIKEGTAEKQQLVKTLWPETPKNHDLNRQIVAQSAERIAEIAQIPVPAGTKIIMVEENAGYGNNFPLTGEKLSPVAELRKCKDFDDAVTQVEQILEYQGKGHSIGIHTNIDERVTALGERIPVCKVCVNLPQSLSNSGSWTCGFPMSMTLGCGTWGHNSISHNATWKDLLNFTYVARPIPSWQPKDEELFSKEIVDALK</sequence>
<keyword evidence="2" id="KW-1185">Reference proteome</keyword>
<reference evidence="1" key="1">
    <citation type="submission" date="2019-08" db="EMBL/GenBank/DDBJ databases">
        <title>Genome sequence of Clostridiales bacterium MT110.</title>
        <authorList>
            <person name="Cao J."/>
        </authorList>
    </citation>
    <scope>NUCLEOTIDE SEQUENCE</scope>
    <source>
        <strain evidence="1">MT110</strain>
    </source>
</reference>
<accession>A0ACD1A772</accession>
<evidence type="ECO:0000313" key="2">
    <source>
        <dbReference type="Proteomes" id="UP000594014"/>
    </source>
</evidence>
<dbReference type="Proteomes" id="UP000594014">
    <property type="component" value="Chromosome"/>
</dbReference>
<dbReference type="EMBL" id="CP042469">
    <property type="protein sequence ID" value="QOX62246.1"/>
    <property type="molecule type" value="Genomic_DNA"/>
</dbReference>
<gene>
    <name evidence="1" type="ORF">FRZ06_02180</name>
</gene>
<proteinExistence type="predicted"/>
<protein>
    <submittedName>
        <fullName evidence="1">Aldehyde dehydrogenase family protein</fullName>
    </submittedName>
</protein>
<evidence type="ECO:0000313" key="1">
    <source>
        <dbReference type="EMBL" id="QOX62246.1"/>
    </source>
</evidence>